<dbReference type="Proteomes" id="UP000068164">
    <property type="component" value="Unassembled WGS sequence"/>
</dbReference>
<protein>
    <submittedName>
        <fullName evidence="1">Uncharacterized protein</fullName>
    </submittedName>
</protein>
<comment type="caution">
    <text evidence="1">The sequence shown here is derived from an EMBL/GenBank/DDBJ whole genome shotgun (WGS) entry which is preliminary data.</text>
</comment>
<reference evidence="1 2" key="1">
    <citation type="submission" date="2015-11" db="EMBL/GenBank/DDBJ databases">
        <title>Draft Genome Sequence of the Strain BR 10423 (Rhizobium sp.) isolated from nodules of Mimosa pudica.</title>
        <authorList>
            <person name="Barauna A.C."/>
            <person name="Zilli J.E."/>
            <person name="Simoes-Araujo J.L."/>
            <person name="Reis V.M."/>
            <person name="James E.K."/>
            <person name="Reis F.B.Jr."/>
            <person name="Rouws L.F."/>
            <person name="Passos S.R."/>
            <person name="Gois S.R."/>
        </authorList>
    </citation>
    <scope>NUCLEOTIDE SEQUENCE [LARGE SCALE GENOMIC DNA]</scope>
    <source>
        <strain evidence="1 2">BR10423</strain>
    </source>
</reference>
<keyword evidence="2" id="KW-1185">Reference proteome</keyword>
<gene>
    <name evidence="1" type="ORF">AS026_38335</name>
</gene>
<dbReference type="EMBL" id="LNCD01000058">
    <property type="protein sequence ID" value="KWV54820.1"/>
    <property type="molecule type" value="Genomic_DNA"/>
</dbReference>
<sequence>MWIISLPPGFANPAHRPTIEIVEKLADPHVEIDKAEETVVSQPCQDPALDDEIATFDLGLPSPRLQFEVRVERA</sequence>
<name>A0A109JTF7_9HYPH</name>
<evidence type="ECO:0000313" key="2">
    <source>
        <dbReference type="Proteomes" id="UP000068164"/>
    </source>
</evidence>
<dbReference type="RefSeq" id="WP_062369747.1">
    <property type="nucleotide sequence ID" value="NZ_LNCD01000058.1"/>
</dbReference>
<accession>A0A109JTF7</accession>
<evidence type="ECO:0000313" key="1">
    <source>
        <dbReference type="EMBL" id="KWV54820.1"/>
    </source>
</evidence>
<dbReference type="AlphaFoldDB" id="A0A109JTF7"/>
<proteinExistence type="predicted"/>
<organism evidence="1 2">
    <name type="scientific">Rhizobium altiplani</name>
    <dbReference type="NCBI Taxonomy" id="1864509"/>
    <lineage>
        <taxon>Bacteria</taxon>
        <taxon>Pseudomonadati</taxon>
        <taxon>Pseudomonadota</taxon>
        <taxon>Alphaproteobacteria</taxon>
        <taxon>Hyphomicrobiales</taxon>
        <taxon>Rhizobiaceae</taxon>
        <taxon>Rhizobium/Agrobacterium group</taxon>
        <taxon>Rhizobium</taxon>
    </lineage>
</organism>